<accession>A0A7G6E4H6</accession>
<feature type="signal peptide" evidence="3">
    <location>
        <begin position="1"/>
        <end position="27"/>
    </location>
</feature>
<keyword evidence="3" id="KW-0732">Signal</keyword>
<evidence type="ECO:0000313" key="6">
    <source>
        <dbReference type="Proteomes" id="UP000515847"/>
    </source>
</evidence>
<evidence type="ECO:0000313" key="5">
    <source>
        <dbReference type="EMBL" id="QNB46980.1"/>
    </source>
</evidence>
<feature type="coiled-coil region" evidence="1">
    <location>
        <begin position="305"/>
        <end position="380"/>
    </location>
</feature>
<evidence type="ECO:0000259" key="4">
    <source>
        <dbReference type="Pfam" id="PF18915"/>
    </source>
</evidence>
<feature type="region of interest" description="Disordered" evidence="2">
    <location>
        <begin position="188"/>
        <end position="215"/>
    </location>
</feature>
<reference evidence="5 6" key="1">
    <citation type="journal article" date="2019" name="Front. Microbiol.">
        <title>Thermoanaerosceptrum fracticalcis gen. nov. sp. nov., a Novel Fumarate-Fermenting Microorganism From a Deep Fractured Carbonate Aquifer of the US Great Basin.</title>
        <authorList>
            <person name="Hamilton-Brehm S.D."/>
            <person name="Stewart L.E."/>
            <person name="Zavarin M."/>
            <person name="Caldwell M."/>
            <person name="Lawson P.A."/>
            <person name="Onstott T.C."/>
            <person name="Grzymski J."/>
            <person name="Neveux I."/>
            <person name="Lollar B.S."/>
            <person name="Russell C.E."/>
            <person name="Moser D.P."/>
        </authorList>
    </citation>
    <scope>NUCLEOTIDE SEQUENCE [LARGE SCALE GENOMIC DNA]</scope>
    <source>
        <strain evidence="5 6">DRI-13</strain>
    </source>
</reference>
<evidence type="ECO:0000256" key="2">
    <source>
        <dbReference type="SAM" id="MobiDB-lite"/>
    </source>
</evidence>
<feature type="chain" id="PRO_5028999076" description="DUF5667 domain-containing protein" evidence="3">
    <location>
        <begin position="28"/>
        <end position="386"/>
    </location>
</feature>
<evidence type="ECO:0000256" key="3">
    <source>
        <dbReference type="SAM" id="SignalP"/>
    </source>
</evidence>
<keyword evidence="1" id="KW-0175">Coiled coil</keyword>
<dbReference type="Pfam" id="PF18915">
    <property type="entry name" value="DUF5667"/>
    <property type="match status" value="1"/>
</dbReference>
<dbReference type="Proteomes" id="UP000515847">
    <property type="component" value="Chromosome"/>
</dbReference>
<organism evidence="5 6">
    <name type="scientific">Thermanaerosceptrum fracticalcis</name>
    <dbReference type="NCBI Taxonomy" id="1712410"/>
    <lineage>
        <taxon>Bacteria</taxon>
        <taxon>Bacillati</taxon>
        <taxon>Bacillota</taxon>
        <taxon>Clostridia</taxon>
        <taxon>Eubacteriales</taxon>
        <taxon>Peptococcaceae</taxon>
        <taxon>Thermanaerosceptrum</taxon>
    </lineage>
</organism>
<feature type="domain" description="DUF5667" evidence="4">
    <location>
        <begin position="50"/>
        <end position="141"/>
    </location>
</feature>
<feature type="coiled-coil region" evidence="1">
    <location>
        <begin position="109"/>
        <end position="178"/>
    </location>
</feature>
<protein>
    <recommendedName>
        <fullName evidence="4">DUF5667 domain-containing protein</fullName>
    </recommendedName>
</protein>
<name>A0A7G6E4H6_THEFR</name>
<sequence length="386" mass="42477">MKRPSKIKVALMTAAFVANIGIIPALADTTGTSQNNTQVTAPTAATVDAGMTPDNPLYVFEKMFEEVQLYAALKAEYKAQLLAQFAAERLAEAQALDEAGKKALVVKTVEDYVKTLQKAENQATATVEEGKELQAVLTELEKLCDANIALLEKIKAEIPTLQENLNQVKNKLEVVKAVSNLIKTVNEVETEDSTSNQNPGTTNTTQTTTNQQDNVSEQTTEAAVIIVTQQKELTKELVQQLRAKGWGWGEIAMVSVMAKKAEKNVSDIVALRDKGLGWGEIARELGVKMKDVAKGLGKWVHEAKVKAAKIKADMIKAKVNQLKKRPEILLELQEAMQEFQGEAEKLLAEIQADEDNEEAVKEIKKVVKELNKELNNAFKKHGKKKD</sequence>
<dbReference type="RefSeq" id="WP_034420643.1">
    <property type="nucleotide sequence ID" value="NZ_CP045798.1"/>
</dbReference>
<proteinExistence type="predicted"/>
<dbReference type="OrthoDB" id="1949817at2"/>
<gene>
    <name evidence="5" type="ORF">BR63_12090</name>
</gene>
<dbReference type="EMBL" id="CP045798">
    <property type="protein sequence ID" value="QNB46980.1"/>
    <property type="molecule type" value="Genomic_DNA"/>
</dbReference>
<feature type="compositionally biased region" description="Low complexity" evidence="2">
    <location>
        <begin position="194"/>
        <end position="212"/>
    </location>
</feature>
<dbReference type="InterPro" id="IPR043725">
    <property type="entry name" value="DUF5667"/>
</dbReference>
<evidence type="ECO:0000256" key="1">
    <source>
        <dbReference type="SAM" id="Coils"/>
    </source>
</evidence>
<dbReference type="KEGG" id="tfr:BR63_12090"/>
<keyword evidence="6" id="KW-1185">Reference proteome</keyword>
<dbReference type="AlphaFoldDB" id="A0A7G6E4H6"/>